<keyword evidence="4" id="KW-1185">Reference proteome</keyword>
<evidence type="ECO:0000256" key="1">
    <source>
        <dbReference type="HAMAP-Rule" id="MF_00715"/>
    </source>
</evidence>
<dbReference type="RefSeq" id="WP_080522470.1">
    <property type="nucleotide sequence ID" value="NZ_LPUF01000001.1"/>
</dbReference>
<dbReference type="Gene3D" id="1.20.5.300">
    <property type="match status" value="1"/>
</dbReference>
<protein>
    <recommendedName>
        <fullName evidence="1">Protein SlyX homolog</fullName>
    </recommendedName>
</protein>
<accession>A0A1V8M8G8</accession>
<evidence type="ECO:0000256" key="2">
    <source>
        <dbReference type="SAM" id="MobiDB-lite"/>
    </source>
</evidence>
<proteinExistence type="inferred from homology"/>
<sequence length="72" mass="8175">MTEQRIISIETKIAYQEDTITQLNEVVCKQQTQIDTLERLTQYLIGRVRDMSEASGQSAGAFSAADERPPHY</sequence>
<feature type="compositionally biased region" description="Low complexity" evidence="2">
    <location>
        <begin position="53"/>
        <end position="64"/>
    </location>
</feature>
<dbReference type="Pfam" id="PF04102">
    <property type="entry name" value="SlyX"/>
    <property type="match status" value="1"/>
</dbReference>
<evidence type="ECO:0000313" key="4">
    <source>
        <dbReference type="Proteomes" id="UP000191980"/>
    </source>
</evidence>
<dbReference type="STRING" id="1420851.AU255_08370"/>
<organism evidence="3 4">
    <name type="scientific">Methyloprofundus sedimenti</name>
    <dbReference type="NCBI Taxonomy" id="1420851"/>
    <lineage>
        <taxon>Bacteria</taxon>
        <taxon>Pseudomonadati</taxon>
        <taxon>Pseudomonadota</taxon>
        <taxon>Gammaproteobacteria</taxon>
        <taxon>Methylococcales</taxon>
        <taxon>Methylococcaceae</taxon>
        <taxon>Methyloprofundus</taxon>
    </lineage>
</organism>
<feature type="region of interest" description="Disordered" evidence="2">
    <location>
        <begin position="52"/>
        <end position="72"/>
    </location>
</feature>
<evidence type="ECO:0000313" key="3">
    <source>
        <dbReference type="EMBL" id="OQK17861.1"/>
    </source>
</evidence>
<gene>
    <name evidence="1" type="primary">slyX</name>
    <name evidence="3" type="ORF">AU255_08370</name>
</gene>
<dbReference type="AlphaFoldDB" id="A0A1V8M8G8"/>
<dbReference type="InterPro" id="IPR007236">
    <property type="entry name" value="SlyX"/>
</dbReference>
<dbReference type="PANTHER" id="PTHR36508">
    <property type="entry name" value="PROTEIN SLYX"/>
    <property type="match status" value="1"/>
</dbReference>
<comment type="similarity">
    <text evidence="1">Belongs to the SlyX family.</text>
</comment>
<dbReference type="HAMAP" id="MF_00715">
    <property type="entry name" value="SlyX"/>
    <property type="match status" value="1"/>
</dbReference>
<dbReference type="OrthoDB" id="8606883at2"/>
<reference evidence="3 4" key="1">
    <citation type="submission" date="2015-12" db="EMBL/GenBank/DDBJ databases">
        <authorList>
            <person name="Shamseldin A."/>
            <person name="Moawad H."/>
            <person name="Abd El-Rahim W.M."/>
            <person name="Sadowsky M.J."/>
        </authorList>
    </citation>
    <scope>NUCLEOTIDE SEQUENCE [LARGE SCALE GENOMIC DNA]</scope>
    <source>
        <strain evidence="3 4">WF1</strain>
    </source>
</reference>
<dbReference type="Proteomes" id="UP000191980">
    <property type="component" value="Unassembled WGS sequence"/>
</dbReference>
<dbReference type="PANTHER" id="PTHR36508:SF1">
    <property type="entry name" value="PROTEIN SLYX"/>
    <property type="match status" value="1"/>
</dbReference>
<comment type="caution">
    <text evidence="3">The sequence shown here is derived from an EMBL/GenBank/DDBJ whole genome shotgun (WGS) entry which is preliminary data.</text>
</comment>
<dbReference type="EMBL" id="LPUF01000001">
    <property type="protein sequence ID" value="OQK17861.1"/>
    <property type="molecule type" value="Genomic_DNA"/>
</dbReference>
<name>A0A1V8M8G8_9GAMM</name>